<gene>
    <name evidence="2" type="ORF">HMPREF3202_00998</name>
</gene>
<dbReference type="PATRIC" id="fig|28125.4.peg.988"/>
<reference evidence="2 3" key="1">
    <citation type="submission" date="2016-02" db="EMBL/GenBank/DDBJ databases">
        <authorList>
            <person name="Wen L."/>
            <person name="He K."/>
            <person name="Yang H."/>
        </authorList>
    </citation>
    <scope>NUCLEOTIDE SEQUENCE [LARGE SCALE GENOMIC DNA]</scope>
    <source>
        <strain evidence="2 3">GED7880</strain>
    </source>
</reference>
<dbReference type="RefSeq" id="WP_048740404.1">
    <property type="nucleotide sequence ID" value="NZ_KQ965656.1"/>
</dbReference>
<sequence>MARRYRDPWAKKSKKGMKSLGTMAKVGGVLGYAAYNSIKSTNAQTRHLNQATKTKNISPKGCGIIAIGFILGAIIGICAGSFMAFGIIFLGTAFVVSIMTIVSSDDNTEQTSSSTDTKEKVLINSNPKFKETTDAIKKSIMEKVCYEPINTQLNALPVNLRKECFLQALLSALNEYNLMSEIPNETEKYIDALTAKMNISEDILASKSQYVDFTKSLIVQDILHGITPHRATLTRNPINFQKDEILIWPFVGVVLYEEVVRRQSVGASRGISVRVASGIYYRVGAFKGEPLVTSSLQPKYSGSLIITNKNVYFYSVQKSIRLPYGKILSFVPFEDGIGIQLDRMNAKTIYIKGLDGRFAFNVVSNIQNINN</sequence>
<comment type="caution">
    <text evidence="2">The sequence shown here is derived from an EMBL/GenBank/DDBJ whole genome shotgun (WGS) entry which is preliminary data.</text>
</comment>
<feature type="transmembrane region" description="Helical" evidence="1">
    <location>
        <begin position="58"/>
        <end position="75"/>
    </location>
</feature>
<evidence type="ECO:0000313" key="3">
    <source>
        <dbReference type="Proteomes" id="UP000070093"/>
    </source>
</evidence>
<dbReference type="STRING" id="28125.HMPREF3202_00998"/>
<evidence type="ECO:0000256" key="1">
    <source>
        <dbReference type="SAM" id="Phobius"/>
    </source>
</evidence>
<evidence type="ECO:0000313" key="2">
    <source>
        <dbReference type="EMBL" id="KXO17543.1"/>
    </source>
</evidence>
<keyword evidence="1" id="KW-0812">Transmembrane</keyword>
<name>A0A137SYJ3_9BACT</name>
<accession>A0A137SYJ3</accession>
<keyword evidence="1" id="KW-1133">Transmembrane helix</keyword>
<keyword evidence="1" id="KW-0472">Membrane</keyword>
<organism evidence="2 3">
    <name type="scientific">Prevotella bivia</name>
    <dbReference type="NCBI Taxonomy" id="28125"/>
    <lineage>
        <taxon>Bacteria</taxon>
        <taxon>Pseudomonadati</taxon>
        <taxon>Bacteroidota</taxon>
        <taxon>Bacteroidia</taxon>
        <taxon>Bacteroidales</taxon>
        <taxon>Prevotellaceae</taxon>
        <taxon>Prevotella</taxon>
    </lineage>
</organism>
<proteinExistence type="predicted"/>
<protein>
    <submittedName>
        <fullName evidence="2">Uncharacterized protein</fullName>
    </submittedName>
</protein>
<dbReference type="Proteomes" id="UP000070093">
    <property type="component" value="Unassembled WGS sequence"/>
</dbReference>
<dbReference type="EMBL" id="LTAG01000041">
    <property type="protein sequence ID" value="KXO17543.1"/>
    <property type="molecule type" value="Genomic_DNA"/>
</dbReference>
<dbReference type="AlphaFoldDB" id="A0A137SYJ3"/>